<dbReference type="PANTHER" id="PTHR37422">
    <property type="entry name" value="TEICHURONIC ACID BIOSYNTHESIS PROTEIN TUAE"/>
    <property type="match status" value="1"/>
</dbReference>
<gene>
    <name evidence="2" type="ORF">AC731_011160</name>
</gene>
<feature type="transmembrane region" description="Helical" evidence="1">
    <location>
        <begin position="225"/>
        <end position="252"/>
    </location>
</feature>
<sequence length="801" mass="84660">MKGSALISTGWGLLALCGLTGLVVFALRHPFGVVAGCVIAIGVVALMSARRDAWLFCVPALAPVVDLAGWSGAIHLTESDALVMSALLVGSVQSMAPMRLARADIKGGRPWRFGPLQLGVVALLGLSFLVSTQWTAVAEAAGDAALWMGYGTALNGPRLAKGFLWAVLLLPLLAQALRDRPQTATQTLVFGLVAGAVLVSLAAVWERWAFTGLSDFASDYRTTALFWEMNVGGATLDGWLALTVPVALWWVLGERDARRLAIGAGVLAVLAYASFTTFSRGLYLGLAVGVAVLLLAMLRRGAWRVSLPAVLVWAGFAAACIWLLGGVFQAGGFRGLAAMLGLALAVFGVAPVFALASGGALGAALLLALGGTVASAIAIVLVPKGVYLAYAFNAVALGWALFAHLPVRLERVAVGLVLGLLGWLAANAVLVSHHWAESGGLLPALLCALFVLLPLAWVRLQPARCWRPTVHGWVLVSLCLGAMALTVVSLNTYYAAQRMERAAADLEGRFAHWSYAASLPSAQGAQWLGVGVGQFAEAYFWHAPQEVFPGSHTLGFDAGNPYLKLGAPRHVLGFGELYRVSQRVSPGLASPLQLAVRLRAPEQDARLAVEVCRKHLLYDGGCTTAGIRVPQGSAWNTYQLMLPPGRLGVPAAGLPRLTVFSIANDSRALLEVDELSLIDARGREQLGNGHFEQGADYWFFSSDRHHLPWHAKNLWLHFFVEQGWLGLVAFSLLCVAAASRLTLGRASAHPLAPPLLAGLTAFFIVGAFDSLVDAPRLAMLAYLLMFAALGLQSGGAAARAP</sequence>
<feature type="transmembrane region" description="Helical" evidence="1">
    <location>
        <begin position="113"/>
        <end position="138"/>
    </location>
</feature>
<feature type="transmembrane region" description="Helical" evidence="1">
    <location>
        <begin position="472"/>
        <end position="494"/>
    </location>
</feature>
<keyword evidence="1" id="KW-1133">Transmembrane helix</keyword>
<feature type="transmembrane region" description="Helical" evidence="1">
    <location>
        <begin position="158"/>
        <end position="176"/>
    </location>
</feature>
<feature type="transmembrane region" description="Helical" evidence="1">
    <location>
        <begin position="755"/>
        <end position="772"/>
    </location>
</feature>
<reference evidence="3" key="1">
    <citation type="submission" date="2016-03" db="EMBL/GenBank/DDBJ databases">
        <authorList>
            <person name="Ma C."/>
            <person name="Zhou S."/>
            <person name="Yang G."/>
        </authorList>
    </citation>
    <scope>NUCLEOTIDE SEQUENCE [LARGE SCALE GENOMIC DNA]</scope>
    <source>
        <strain evidence="3">SgZ-1</strain>
    </source>
</reference>
<feature type="transmembrane region" description="Helical" evidence="1">
    <location>
        <begin position="259"/>
        <end position="275"/>
    </location>
</feature>
<feature type="transmembrane region" description="Helical" evidence="1">
    <location>
        <begin position="723"/>
        <end position="743"/>
    </location>
</feature>
<feature type="transmembrane region" description="Helical" evidence="1">
    <location>
        <begin position="387"/>
        <end position="405"/>
    </location>
</feature>
<dbReference type="PANTHER" id="PTHR37422:SF13">
    <property type="entry name" value="LIPOPOLYSACCHARIDE BIOSYNTHESIS PROTEIN PA4999-RELATED"/>
    <property type="match status" value="1"/>
</dbReference>
<feature type="transmembrane region" description="Helical" evidence="1">
    <location>
        <begin position="441"/>
        <end position="460"/>
    </location>
</feature>
<keyword evidence="1" id="KW-0472">Membrane</keyword>
<feature type="transmembrane region" description="Helical" evidence="1">
    <location>
        <begin position="310"/>
        <end position="330"/>
    </location>
</feature>
<dbReference type="Proteomes" id="UP000036902">
    <property type="component" value="Chromosome"/>
</dbReference>
<feature type="transmembrane region" description="Helical" evidence="1">
    <location>
        <begin position="188"/>
        <end position="205"/>
    </location>
</feature>
<feature type="transmembrane region" description="Helical" evidence="1">
    <location>
        <begin position="363"/>
        <end position="381"/>
    </location>
</feature>
<evidence type="ECO:0000256" key="1">
    <source>
        <dbReference type="SAM" id="Phobius"/>
    </source>
</evidence>
<feature type="transmembrane region" description="Helical" evidence="1">
    <location>
        <begin position="778"/>
        <end position="798"/>
    </location>
</feature>
<feature type="transmembrane region" description="Helical" evidence="1">
    <location>
        <begin position="82"/>
        <end position="101"/>
    </location>
</feature>
<protein>
    <submittedName>
        <fullName evidence="2">Uncharacterized protein</fullName>
    </submittedName>
</protein>
<accession>A0A127K695</accession>
<name>A0A127K695_9RHOO</name>
<keyword evidence="1" id="KW-0812">Transmembrane</keyword>
<dbReference type="InterPro" id="IPR051533">
    <property type="entry name" value="WaaL-like"/>
</dbReference>
<dbReference type="KEGG" id="thu:AC731_011160"/>
<dbReference type="STRING" id="1134435.AC731_011160"/>
<feature type="transmembrane region" description="Helical" evidence="1">
    <location>
        <begin position="281"/>
        <end position="298"/>
    </location>
</feature>
<dbReference type="AlphaFoldDB" id="A0A127K695"/>
<feature type="transmembrane region" description="Helical" evidence="1">
    <location>
        <begin position="54"/>
        <end position="76"/>
    </location>
</feature>
<evidence type="ECO:0000313" key="2">
    <source>
        <dbReference type="EMBL" id="AMO37449.1"/>
    </source>
</evidence>
<feature type="transmembrane region" description="Helical" evidence="1">
    <location>
        <begin position="31"/>
        <end position="47"/>
    </location>
</feature>
<evidence type="ECO:0000313" key="3">
    <source>
        <dbReference type="Proteomes" id="UP000036902"/>
    </source>
</evidence>
<feature type="transmembrane region" description="Helical" evidence="1">
    <location>
        <begin position="412"/>
        <end position="435"/>
    </location>
</feature>
<feature type="transmembrane region" description="Helical" evidence="1">
    <location>
        <begin position="336"/>
        <end position="356"/>
    </location>
</feature>
<organism evidence="2 3">
    <name type="scientific">Thauera humireducens</name>
    <dbReference type="NCBI Taxonomy" id="1134435"/>
    <lineage>
        <taxon>Bacteria</taxon>
        <taxon>Pseudomonadati</taxon>
        <taxon>Pseudomonadota</taxon>
        <taxon>Betaproteobacteria</taxon>
        <taxon>Rhodocyclales</taxon>
        <taxon>Zoogloeaceae</taxon>
        <taxon>Thauera</taxon>
    </lineage>
</organism>
<keyword evidence="3" id="KW-1185">Reference proteome</keyword>
<proteinExistence type="predicted"/>
<dbReference type="EMBL" id="CP014646">
    <property type="protein sequence ID" value="AMO37449.1"/>
    <property type="molecule type" value="Genomic_DNA"/>
</dbReference>